<dbReference type="EMBL" id="CP058909">
    <property type="protein sequence ID" value="QLH82459.1"/>
    <property type="molecule type" value="Genomic_DNA"/>
</dbReference>
<organism evidence="1 3">
    <name type="scientific">Halosimplex pelagicum</name>
    <dbReference type="NCBI Taxonomy" id="869886"/>
    <lineage>
        <taxon>Archaea</taxon>
        <taxon>Methanobacteriati</taxon>
        <taxon>Methanobacteriota</taxon>
        <taxon>Stenosarchaea group</taxon>
        <taxon>Halobacteria</taxon>
        <taxon>Halobacteriales</taxon>
        <taxon>Haloarculaceae</taxon>
        <taxon>Halosimplex</taxon>
    </lineage>
</organism>
<name>A0A7D5PF85_9EURY</name>
<proteinExistence type="predicted"/>
<evidence type="ECO:0000313" key="2">
    <source>
        <dbReference type="EMBL" id="QLH82515.1"/>
    </source>
</evidence>
<dbReference type="EMBL" id="CP058909">
    <property type="protein sequence ID" value="QLH82515.1"/>
    <property type="molecule type" value="Genomic_DNA"/>
</dbReference>
<dbReference type="KEGG" id="hpel:HZS54_12915"/>
<gene>
    <name evidence="1" type="ORF">HZS54_12915</name>
    <name evidence="2" type="ORF">HZS54_13220</name>
</gene>
<sequence>MTEHTTDDTAEWLQSKDTIEATLHVDGDELPIEVEDITRDELDALESQAQEGPDAEDEAIRNAIREYLDEPDVDPDEMPMRKRSVLWFAMQQAWSGVEDIQAAMDEIDLPGNAT</sequence>
<evidence type="ECO:0000313" key="3">
    <source>
        <dbReference type="Proteomes" id="UP000509346"/>
    </source>
</evidence>
<dbReference type="RefSeq" id="WP_179917610.1">
    <property type="nucleotide sequence ID" value="NZ_CP058909.1"/>
</dbReference>
<dbReference type="AlphaFoldDB" id="A0A7D5PF85"/>
<dbReference type="Proteomes" id="UP000509346">
    <property type="component" value="Chromosome"/>
</dbReference>
<accession>A0A7D5PF85</accession>
<dbReference type="GeneID" id="56083567"/>
<evidence type="ECO:0000313" key="1">
    <source>
        <dbReference type="EMBL" id="QLH82459.1"/>
    </source>
</evidence>
<dbReference type="KEGG" id="hpel:HZS54_13220"/>
<reference evidence="1 3" key="1">
    <citation type="submission" date="2020-07" db="EMBL/GenBank/DDBJ databases">
        <title>Halosimplex litoreum sp. nov. and Halosimplex rubrum sp. nov., isolated from different salt environments.</title>
        <authorList>
            <person name="Cui H."/>
        </authorList>
    </citation>
    <scope>NUCLEOTIDE SEQUENCE [LARGE SCALE GENOMIC DNA]</scope>
    <source>
        <strain evidence="1 3">R2</strain>
    </source>
</reference>
<keyword evidence="3" id="KW-1185">Reference proteome</keyword>
<protein>
    <submittedName>
        <fullName evidence="1">Uncharacterized protein</fullName>
    </submittedName>
</protein>